<reference evidence="2" key="2">
    <citation type="journal article" date="2014" name="ISME J.">
        <title>Microbial stratification in low pH oxic and suboxic macroscopic growths along an acid mine drainage.</title>
        <authorList>
            <person name="Mendez-Garcia C."/>
            <person name="Mesa V."/>
            <person name="Sprenger R.R."/>
            <person name="Richter M."/>
            <person name="Diez M.S."/>
            <person name="Solano J."/>
            <person name="Bargiela R."/>
            <person name="Golyshina O.V."/>
            <person name="Manteca A."/>
            <person name="Ramos J.L."/>
            <person name="Gallego J.R."/>
            <person name="Llorente I."/>
            <person name="Martins Dos Santos V.A."/>
            <person name="Jensen O.N."/>
            <person name="Pelaez A.I."/>
            <person name="Sanchez J."/>
            <person name="Ferrer M."/>
        </authorList>
    </citation>
    <scope>NUCLEOTIDE SEQUENCE</scope>
</reference>
<dbReference type="Gene3D" id="3.30.420.10">
    <property type="entry name" value="Ribonuclease H-like superfamily/Ribonuclease H"/>
    <property type="match status" value="1"/>
</dbReference>
<protein>
    <submittedName>
        <fullName evidence="2">DNA polymerase III, epsilon subunit</fullName>
    </submittedName>
</protein>
<name>T1AB10_9ZZZZ</name>
<feature type="non-terminal residue" evidence="2">
    <location>
        <position position="248"/>
    </location>
</feature>
<comment type="caution">
    <text evidence="2">The sequence shown here is derived from an EMBL/GenBank/DDBJ whole genome shotgun (WGS) entry which is preliminary data.</text>
</comment>
<reference evidence="2" key="1">
    <citation type="submission" date="2013-08" db="EMBL/GenBank/DDBJ databases">
        <authorList>
            <person name="Mendez C."/>
            <person name="Richter M."/>
            <person name="Ferrer M."/>
            <person name="Sanchez J."/>
        </authorList>
    </citation>
    <scope>NUCLEOTIDE SEQUENCE</scope>
</reference>
<dbReference type="InterPro" id="IPR036397">
    <property type="entry name" value="RNaseH_sf"/>
</dbReference>
<dbReference type="GO" id="GO:0003676">
    <property type="term" value="F:nucleic acid binding"/>
    <property type="evidence" value="ECO:0007669"/>
    <property type="project" value="InterPro"/>
</dbReference>
<dbReference type="AlphaFoldDB" id="T1AB10"/>
<dbReference type="InterPro" id="IPR013520">
    <property type="entry name" value="Ribonucl_H"/>
</dbReference>
<dbReference type="GO" id="GO:0045004">
    <property type="term" value="P:DNA replication proofreading"/>
    <property type="evidence" value="ECO:0007669"/>
    <property type="project" value="TreeGrafter"/>
</dbReference>
<dbReference type="PANTHER" id="PTHR30231:SF41">
    <property type="entry name" value="DNA POLYMERASE III SUBUNIT EPSILON"/>
    <property type="match status" value="1"/>
</dbReference>
<dbReference type="GO" id="GO:0008408">
    <property type="term" value="F:3'-5' exonuclease activity"/>
    <property type="evidence" value="ECO:0007669"/>
    <property type="project" value="TreeGrafter"/>
</dbReference>
<dbReference type="CDD" id="cd06127">
    <property type="entry name" value="DEDDh"/>
    <property type="match status" value="1"/>
</dbReference>
<organism evidence="2">
    <name type="scientific">mine drainage metagenome</name>
    <dbReference type="NCBI Taxonomy" id="410659"/>
    <lineage>
        <taxon>unclassified sequences</taxon>
        <taxon>metagenomes</taxon>
        <taxon>ecological metagenomes</taxon>
    </lineage>
</organism>
<dbReference type="EMBL" id="AUZX01008873">
    <property type="protein sequence ID" value="EQD54217.1"/>
    <property type="molecule type" value="Genomic_DNA"/>
</dbReference>
<dbReference type="GO" id="GO:0005829">
    <property type="term" value="C:cytosol"/>
    <property type="evidence" value="ECO:0007669"/>
    <property type="project" value="TreeGrafter"/>
</dbReference>
<accession>T1AB10</accession>
<sequence>RIRLQVELMDTVASRSGPLYVAFDLETTGLSARSDRIIEIGAVKFDEAGVLDTFSTLADPGIPLPLVVQRLCGLHDSDLAGQPSPQEAVAQLAMFSEGCVVVGHGINFDLAFCAAILPDVFMHRAAVDTSELARVFLPSAPSHSLEELSRSFGLMHDRPHRALSDAEATRLLLRRLVEVAQGMPPPLQQRVRDLCWGQGWTSGDFMASHLQTAVAGPGERPPEIAVEEAQAPPPPVGPLDPKWIVEAL</sequence>
<evidence type="ECO:0000259" key="1">
    <source>
        <dbReference type="SMART" id="SM00479"/>
    </source>
</evidence>
<evidence type="ECO:0000313" key="2">
    <source>
        <dbReference type="EMBL" id="EQD54217.1"/>
    </source>
</evidence>
<proteinExistence type="predicted"/>
<dbReference type="SMART" id="SM00479">
    <property type="entry name" value="EXOIII"/>
    <property type="match status" value="1"/>
</dbReference>
<dbReference type="Pfam" id="PF00929">
    <property type="entry name" value="RNase_T"/>
    <property type="match status" value="1"/>
</dbReference>
<dbReference type="PANTHER" id="PTHR30231">
    <property type="entry name" value="DNA POLYMERASE III SUBUNIT EPSILON"/>
    <property type="match status" value="1"/>
</dbReference>
<feature type="non-terminal residue" evidence="2">
    <location>
        <position position="1"/>
    </location>
</feature>
<dbReference type="SUPFAM" id="SSF53098">
    <property type="entry name" value="Ribonuclease H-like"/>
    <property type="match status" value="1"/>
</dbReference>
<gene>
    <name evidence="2" type="ORF">B1A_12250</name>
</gene>
<feature type="domain" description="Exonuclease" evidence="1">
    <location>
        <begin position="19"/>
        <end position="182"/>
    </location>
</feature>
<dbReference type="InterPro" id="IPR012337">
    <property type="entry name" value="RNaseH-like_sf"/>
</dbReference>
<dbReference type="FunFam" id="3.30.420.10:FF:000045">
    <property type="entry name" value="3'-5' exonuclease DinG"/>
    <property type="match status" value="1"/>
</dbReference>